<dbReference type="Pfam" id="PF01521">
    <property type="entry name" value="Fe-S_biosyn"/>
    <property type="match status" value="1"/>
</dbReference>
<dbReference type="EMBL" id="NIPR01000013">
    <property type="protein sequence ID" value="PMD71361.1"/>
    <property type="molecule type" value="Genomic_DNA"/>
</dbReference>
<evidence type="ECO:0000313" key="3">
    <source>
        <dbReference type="Proteomes" id="UP000235649"/>
    </source>
</evidence>
<dbReference type="RefSeq" id="WP_102195994.1">
    <property type="nucleotide sequence ID" value="NZ_NIPR01000013.1"/>
</dbReference>
<dbReference type="Proteomes" id="UP000235649">
    <property type="component" value="Unassembled WGS sequence"/>
</dbReference>
<reference evidence="2 3" key="1">
    <citation type="submission" date="2017-05" db="EMBL/GenBank/DDBJ databases">
        <title>Lactobacillus nurukis nov., sp. nov., isolated from nuruk.</title>
        <authorList>
            <person name="Kim S.-J."/>
        </authorList>
    </citation>
    <scope>NUCLEOTIDE SEQUENCE [LARGE SCALE GENOMIC DNA]</scope>
    <source>
        <strain evidence="2 3">SYF10-1a</strain>
    </source>
</reference>
<dbReference type="InterPro" id="IPR035903">
    <property type="entry name" value="HesB-like_dom_sf"/>
</dbReference>
<dbReference type="OrthoDB" id="2361502at2"/>
<gene>
    <name evidence="2" type="ORF">CBP76_05755</name>
</gene>
<organism evidence="2 3">
    <name type="scientific">Companilactobacillus nuruki</name>
    <dbReference type="NCBI Taxonomy" id="1993540"/>
    <lineage>
        <taxon>Bacteria</taxon>
        <taxon>Bacillati</taxon>
        <taxon>Bacillota</taxon>
        <taxon>Bacilli</taxon>
        <taxon>Lactobacillales</taxon>
        <taxon>Lactobacillaceae</taxon>
        <taxon>Companilactobacillus</taxon>
    </lineage>
</organism>
<keyword evidence="3" id="KW-1185">Reference proteome</keyword>
<dbReference type="AlphaFoldDB" id="A0A2N7AUQ2"/>
<evidence type="ECO:0000259" key="1">
    <source>
        <dbReference type="Pfam" id="PF01521"/>
    </source>
</evidence>
<feature type="domain" description="Core" evidence="1">
    <location>
        <begin position="1"/>
        <end position="114"/>
    </location>
</feature>
<evidence type="ECO:0000313" key="2">
    <source>
        <dbReference type="EMBL" id="PMD71361.1"/>
    </source>
</evidence>
<comment type="caution">
    <text evidence="2">The sequence shown here is derived from an EMBL/GenBank/DDBJ whole genome shotgun (WGS) entry which is preliminary data.</text>
</comment>
<dbReference type="InterPro" id="IPR000361">
    <property type="entry name" value="ATAP_core_dom"/>
</dbReference>
<name>A0A2N7AUQ2_9LACO</name>
<dbReference type="Gene3D" id="2.60.300.12">
    <property type="entry name" value="HesB-like domain"/>
    <property type="match status" value="1"/>
</dbReference>
<sequence length="121" mass="13619">MKIEITQEAQAKLQKYIDVDKKILLDLDDGFGRFSGEGDCALITKFRIIAVDPSEDLSDYSVQLDSDLGTIYFKDSAKDFLDEKGMSLKVDPKTQLLIFSNTKETIDRSVNIIDYDEVKAG</sequence>
<proteinExistence type="predicted"/>
<accession>A0A2N7AUQ2</accession>
<dbReference type="SUPFAM" id="SSF89360">
    <property type="entry name" value="HesB-like domain"/>
    <property type="match status" value="1"/>
</dbReference>
<protein>
    <recommendedName>
        <fullName evidence="1">Core domain-containing protein</fullName>
    </recommendedName>
</protein>